<feature type="compositionally biased region" description="Polar residues" evidence="1">
    <location>
        <begin position="243"/>
        <end position="253"/>
    </location>
</feature>
<comment type="caution">
    <text evidence="2">The sequence shown here is derived from an EMBL/GenBank/DDBJ whole genome shotgun (WGS) entry which is preliminary data.</text>
</comment>
<evidence type="ECO:0000313" key="2">
    <source>
        <dbReference type="EMBL" id="GLC27769.1"/>
    </source>
</evidence>
<reference evidence="2" key="1">
    <citation type="submission" date="2022-08" db="EMBL/GenBank/DDBJ databases">
        <title>Draft genome sequencing of Roseisolibacter agri AW1220.</title>
        <authorList>
            <person name="Tobiishi Y."/>
            <person name="Tonouchi A."/>
        </authorList>
    </citation>
    <scope>NUCLEOTIDE SEQUENCE</scope>
    <source>
        <strain evidence="2">AW1220</strain>
    </source>
</reference>
<dbReference type="RefSeq" id="WP_284352201.1">
    <property type="nucleotide sequence ID" value="NZ_BRXS01000007.1"/>
</dbReference>
<name>A0AA37Q735_9BACT</name>
<feature type="region of interest" description="Disordered" evidence="1">
    <location>
        <begin position="237"/>
        <end position="280"/>
    </location>
</feature>
<dbReference type="Proteomes" id="UP001161325">
    <property type="component" value="Unassembled WGS sequence"/>
</dbReference>
<dbReference type="AlphaFoldDB" id="A0AA37Q735"/>
<evidence type="ECO:0008006" key="4">
    <source>
        <dbReference type="Google" id="ProtNLM"/>
    </source>
</evidence>
<sequence length="335" mass="36473">MTVVSLDLAYRSYEDNGLVVLRGSRDTITVTIERLRRRSVPTPATLAREVQAVAQAHEATYLLIDGPQGWKDPASGLLHARHCERALATPAKTGELGHCLPATWLGYVAFSIDVFDWLTATGWRLLGDEFPLASSGGPTVAETFPTAAWRTLRIAPLPGKSRSTAGDVRAWYGALEERYSLIVDSEPTHDELQAIVAGMAGLALERGTDTEVARFGTAPFRRDGSWREGYIVCPRADRDDSRALSQPRPTSGGSVKRRRSEPAGRSSAARTTQPGYVNRNQQEVLSATGRPGSDHNALTYLLRCQRCGNEYGANGTDIWQRRCPQCQGGAPGNPL</sequence>
<gene>
    <name evidence="2" type="ORF">rosag_42820</name>
</gene>
<evidence type="ECO:0000313" key="3">
    <source>
        <dbReference type="Proteomes" id="UP001161325"/>
    </source>
</evidence>
<organism evidence="2 3">
    <name type="scientific">Roseisolibacter agri</name>
    <dbReference type="NCBI Taxonomy" id="2014610"/>
    <lineage>
        <taxon>Bacteria</taxon>
        <taxon>Pseudomonadati</taxon>
        <taxon>Gemmatimonadota</taxon>
        <taxon>Gemmatimonadia</taxon>
        <taxon>Gemmatimonadales</taxon>
        <taxon>Gemmatimonadaceae</taxon>
        <taxon>Roseisolibacter</taxon>
    </lineage>
</organism>
<proteinExistence type="predicted"/>
<accession>A0AA37Q735</accession>
<keyword evidence="3" id="KW-1185">Reference proteome</keyword>
<protein>
    <recommendedName>
        <fullName evidence="4">DUF429 domain-containing protein</fullName>
    </recommendedName>
</protein>
<dbReference type="EMBL" id="BRXS01000007">
    <property type="protein sequence ID" value="GLC27769.1"/>
    <property type="molecule type" value="Genomic_DNA"/>
</dbReference>
<evidence type="ECO:0000256" key="1">
    <source>
        <dbReference type="SAM" id="MobiDB-lite"/>
    </source>
</evidence>
<feature type="compositionally biased region" description="Polar residues" evidence="1">
    <location>
        <begin position="268"/>
        <end position="280"/>
    </location>
</feature>